<dbReference type="STRING" id="1886670.PTI45_04377"/>
<evidence type="ECO:0008006" key="4">
    <source>
        <dbReference type="Google" id="ProtNLM"/>
    </source>
</evidence>
<feature type="transmembrane region" description="Helical" evidence="1">
    <location>
        <begin position="162"/>
        <end position="183"/>
    </location>
</feature>
<gene>
    <name evidence="2" type="ORF">PTI45_04377</name>
</gene>
<evidence type="ECO:0000256" key="1">
    <source>
        <dbReference type="SAM" id="Phobius"/>
    </source>
</evidence>
<accession>A0A1E3KYC9</accession>
<dbReference type="PATRIC" id="fig|1886670.3.peg.4408"/>
<feature type="transmembrane region" description="Helical" evidence="1">
    <location>
        <begin position="20"/>
        <end position="40"/>
    </location>
</feature>
<dbReference type="InterPro" id="IPR022294">
    <property type="entry name" value="ABC-transptr_permeasesu"/>
</dbReference>
<dbReference type="Proteomes" id="UP000094578">
    <property type="component" value="Unassembled WGS sequence"/>
</dbReference>
<feature type="transmembrane region" description="Helical" evidence="1">
    <location>
        <begin position="52"/>
        <end position="72"/>
    </location>
</feature>
<dbReference type="NCBIfam" id="TIGR03733">
    <property type="entry name" value="lanti_perm_MutG"/>
    <property type="match status" value="1"/>
</dbReference>
<dbReference type="CDD" id="cd21808">
    <property type="entry name" value="ABC-2_lan_permease_MutG"/>
    <property type="match status" value="1"/>
</dbReference>
<keyword evidence="1" id="KW-1133">Transmembrane helix</keyword>
<evidence type="ECO:0000313" key="3">
    <source>
        <dbReference type="Proteomes" id="UP000094578"/>
    </source>
</evidence>
<dbReference type="EMBL" id="MDER01000086">
    <property type="protein sequence ID" value="ODP26537.1"/>
    <property type="molecule type" value="Genomic_DNA"/>
</dbReference>
<evidence type="ECO:0000313" key="2">
    <source>
        <dbReference type="EMBL" id="ODP26537.1"/>
    </source>
</evidence>
<keyword evidence="1" id="KW-0472">Membrane</keyword>
<keyword evidence="1" id="KW-0812">Transmembrane</keyword>
<proteinExistence type="predicted"/>
<feature type="transmembrane region" description="Helical" evidence="1">
    <location>
        <begin position="132"/>
        <end position="156"/>
    </location>
</feature>
<name>A0A1E3KYC9_9BACL</name>
<dbReference type="AlphaFoldDB" id="A0A1E3KYC9"/>
<reference evidence="2 3" key="1">
    <citation type="submission" date="2016-08" db="EMBL/GenBank/DDBJ databases">
        <title>Genome sequencing of Paenibacillus sp. TI45-13ar, isolated from Korean traditional nuruk.</title>
        <authorList>
            <person name="Kim S.-J."/>
        </authorList>
    </citation>
    <scope>NUCLEOTIDE SEQUENCE [LARGE SCALE GENOMIC DNA]</scope>
    <source>
        <strain evidence="2 3">TI45-13ar</strain>
    </source>
</reference>
<organism evidence="2 3">
    <name type="scientific">Paenibacillus nuruki</name>
    <dbReference type="NCBI Taxonomy" id="1886670"/>
    <lineage>
        <taxon>Bacteria</taxon>
        <taxon>Bacillati</taxon>
        <taxon>Bacillota</taxon>
        <taxon>Bacilli</taxon>
        <taxon>Bacillales</taxon>
        <taxon>Paenibacillaceae</taxon>
        <taxon>Paenibacillus</taxon>
    </lineage>
</organism>
<feature type="transmembrane region" description="Helical" evidence="1">
    <location>
        <begin position="228"/>
        <end position="245"/>
    </location>
</feature>
<protein>
    <recommendedName>
        <fullName evidence="4">Lantibiotic immunity ABC transporter MutG family permease subunit</fullName>
    </recommendedName>
</protein>
<keyword evidence="3" id="KW-1185">Reference proteome</keyword>
<feature type="transmembrane region" description="Helical" evidence="1">
    <location>
        <begin position="99"/>
        <end position="120"/>
    </location>
</feature>
<comment type="caution">
    <text evidence="2">The sequence shown here is derived from an EMBL/GenBank/DDBJ whole genome shotgun (WGS) entry which is preliminary data.</text>
</comment>
<dbReference type="RefSeq" id="WP_069329675.1">
    <property type="nucleotide sequence ID" value="NZ_MDER01000086.1"/>
</dbReference>
<sequence length="255" mass="28303">MVLWRLLIADFQKVKHTAFLWVHLIAPIVGSGLFLAYISGRVSQPLNTYSNFLEAIGVILPLAISILCGIVATQEEKAGKFQVLLGSAALKEMSYISKLLFLVIGNIISVGLAIFTFLMGMRYILNIPNIPYLVFFQGAGWLIASSVILYMIYLWVSFTFGLGASSLCGGLGLLVSALMITGLGDGIWKYIPWAWGVRFADSVGVLRLGNFNSNIKSAVHSDFQQGQILFMIITVIVFIVSLLWFRKWEGKKFYE</sequence>